<dbReference type="EMBL" id="CM047898">
    <property type="protein sequence ID" value="KAJ0105528.1"/>
    <property type="molecule type" value="Genomic_DNA"/>
</dbReference>
<proteinExistence type="predicted"/>
<gene>
    <name evidence="1" type="ORF">Patl1_18988</name>
</gene>
<comment type="caution">
    <text evidence="1">The sequence shown here is derived from an EMBL/GenBank/DDBJ whole genome shotgun (WGS) entry which is preliminary data.</text>
</comment>
<keyword evidence="2" id="KW-1185">Reference proteome</keyword>
<accession>A0ACC1C0H9</accession>
<organism evidence="1 2">
    <name type="scientific">Pistacia atlantica</name>
    <dbReference type="NCBI Taxonomy" id="434234"/>
    <lineage>
        <taxon>Eukaryota</taxon>
        <taxon>Viridiplantae</taxon>
        <taxon>Streptophyta</taxon>
        <taxon>Embryophyta</taxon>
        <taxon>Tracheophyta</taxon>
        <taxon>Spermatophyta</taxon>
        <taxon>Magnoliopsida</taxon>
        <taxon>eudicotyledons</taxon>
        <taxon>Gunneridae</taxon>
        <taxon>Pentapetalae</taxon>
        <taxon>rosids</taxon>
        <taxon>malvids</taxon>
        <taxon>Sapindales</taxon>
        <taxon>Anacardiaceae</taxon>
        <taxon>Pistacia</taxon>
    </lineage>
</organism>
<name>A0ACC1C0H9_9ROSI</name>
<evidence type="ECO:0000313" key="2">
    <source>
        <dbReference type="Proteomes" id="UP001164250"/>
    </source>
</evidence>
<dbReference type="Proteomes" id="UP001164250">
    <property type="component" value="Chromosome 2"/>
</dbReference>
<sequence>MLPTGSHSDDSIRFKWNFSTECVFGGLILLFVFITLLLLKLLLSQPKPVAPTPPSEPREKPQQLNLQIDNDVPEIVVIMAGEQKPSYIAKPAPSTQNSEQGISTANAGLFQWNSPLPYLFGALLIVFGLIAVALIFLACCHNKSSVESLSEKEENCKETVENPASVDVKIVVIMAGDDHPSYIAKPSAPSS</sequence>
<reference evidence="2" key="1">
    <citation type="journal article" date="2023" name="G3 (Bethesda)">
        <title>Genome assembly and association tests identify interacting loci associated with vigor, precocity, and sex in interspecific pistachio rootstocks.</title>
        <authorList>
            <person name="Palmer W."/>
            <person name="Jacygrad E."/>
            <person name="Sagayaradj S."/>
            <person name="Cavanaugh K."/>
            <person name="Han R."/>
            <person name="Bertier L."/>
            <person name="Beede B."/>
            <person name="Kafkas S."/>
            <person name="Golino D."/>
            <person name="Preece J."/>
            <person name="Michelmore R."/>
        </authorList>
    </citation>
    <scope>NUCLEOTIDE SEQUENCE [LARGE SCALE GENOMIC DNA]</scope>
</reference>
<evidence type="ECO:0000313" key="1">
    <source>
        <dbReference type="EMBL" id="KAJ0105528.1"/>
    </source>
</evidence>
<protein>
    <submittedName>
        <fullName evidence="1">Uncharacterized protein</fullName>
    </submittedName>
</protein>